<evidence type="ECO:0000313" key="2">
    <source>
        <dbReference type="Proteomes" id="UP000480485"/>
    </source>
</evidence>
<dbReference type="AlphaFoldDB" id="A0A6D0KKQ9"/>
<evidence type="ECO:0000313" key="1">
    <source>
        <dbReference type="EMBL" id="MWT84881.1"/>
    </source>
</evidence>
<dbReference type="Proteomes" id="UP000480485">
    <property type="component" value="Unassembled WGS sequence"/>
</dbReference>
<proteinExistence type="predicted"/>
<gene>
    <name evidence="1" type="ORF">GP954_06820</name>
</gene>
<organism evidence="1 2">
    <name type="scientific">Escherichia coli</name>
    <dbReference type="NCBI Taxonomy" id="562"/>
    <lineage>
        <taxon>Bacteria</taxon>
        <taxon>Pseudomonadati</taxon>
        <taxon>Pseudomonadota</taxon>
        <taxon>Gammaproteobacteria</taxon>
        <taxon>Enterobacterales</taxon>
        <taxon>Enterobacteriaceae</taxon>
        <taxon>Escherichia</taxon>
    </lineage>
</organism>
<protein>
    <submittedName>
        <fullName evidence="1">Uncharacterized protein</fullName>
    </submittedName>
</protein>
<accession>A0A6D0KKQ9</accession>
<reference evidence="1 2" key="1">
    <citation type="submission" date="2019-12" db="EMBL/GenBank/DDBJ databases">
        <title>Enteriobacteria Tanzani isolates_8377-8380.</title>
        <authorList>
            <person name="Subbiah M."/>
            <person name="Call D."/>
        </authorList>
    </citation>
    <scope>NUCLEOTIDE SEQUENCE [LARGE SCALE GENOMIC DNA]</scope>
    <source>
        <strain evidence="1 2">8378wC7</strain>
    </source>
</reference>
<dbReference type="EMBL" id="WTRN01000060">
    <property type="protein sequence ID" value="MWT84881.1"/>
    <property type="molecule type" value="Genomic_DNA"/>
</dbReference>
<comment type="caution">
    <text evidence="1">The sequence shown here is derived from an EMBL/GenBank/DDBJ whole genome shotgun (WGS) entry which is preliminary data.</text>
</comment>
<sequence length="185" mass="20768">MTTVFVAGSITIKNLDTLIVDRLKKIVNSRFRIVVGDANGVDSSVQRVLLELGCKKATVFSSSEKPRNNLGSWPVHVVSTSHAAGTRAFFTAKDLKMAEEADYGLMVWDTKSTGTLSNVIELLKRKKCSVVFVNKYKKFFIIKSPEHLDALINCMSPASLEKADEKIRLREKINQLKNEQIQMFM</sequence>
<name>A0A6D0KKQ9_ECOLX</name>
<dbReference type="RefSeq" id="WP_061356426.1">
    <property type="nucleotide sequence ID" value="NZ_BFKC01000022.1"/>
</dbReference>